<accession>A0A5B9Q5T9</accession>
<evidence type="ECO:0000313" key="7">
    <source>
        <dbReference type="Proteomes" id="UP000323917"/>
    </source>
</evidence>
<evidence type="ECO:0000313" key="6">
    <source>
        <dbReference type="EMBL" id="QEG33049.1"/>
    </source>
</evidence>
<proteinExistence type="inferred from homology"/>
<dbReference type="InterPro" id="IPR005648">
    <property type="entry name" value="FlgD"/>
</dbReference>
<name>A0A5B9Q5T9_9BACT</name>
<dbReference type="Pfam" id="PF03963">
    <property type="entry name" value="FlgD"/>
    <property type="match status" value="1"/>
</dbReference>
<evidence type="ECO:0000256" key="4">
    <source>
        <dbReference type="ARBA" id="ARBA00024746"/>
    </source>
</evidence>
<gene>
    <name evidence="6" type="primary">flgD</name>
    <name evidence="6" type="ORF">Pr1d_03100</name>
</gene>
<dbReference type="GO" id="GO:0044781">
    <property type="term" value="P:bacterial-type flagellum organization"/>
    <property type="evidence" value="ECO:0007669"/>
    <property type="project" value="UniProtKB-UniRule"/>
</dbReference>
<comment type="function">
    <text evidence="4 5">Required for flagellar hook formation. May act as a scaffolding protein.</text>
</comment>
<reference evidence="6 7" key="1">
    <citation type="submission" date="2019-08" db="EMBL/GenBank/DDBJ databases">
        <title>Deep-cultivation of Planctomycetes and their phenomic and genomic characterization uncovers novel biology.</title>
        <authorList>
            <person name="Wiegand S."/>
            <person name="Jogler M."/>
            <person name="Boedeker C."/>
            <person name="Pinto D."/>
            <person name="Vollmers J."/>
            <person name="Rivas-Marin E."/>
            <person name="Kohn T."/>
            <person name="Peeters S.H."/>
            <person name="Heuer A."/>
            <person name="Rast P."/>
            <person name="Oberbeckmann S."/>
            <person name="Bunk B."/>
            <person name="Jeske O."/>
            <person name="Meyerdierks A."/>
            <person name="Storesund J.E."/>
            <person name="Kallscheuer N."/>
            <person name="Luecker S."/>
            <person name="Lage O.M."/>
            <person name="Pohl T."/>
            <person name="Merkel B.J."/>
            <person name="Hornburger P."/>
            <person name="Mueller R.-W."/>
            <person name="Bruemmer F."/>
            <person name="Labrenz M."/>
            <person name="Spormann A.M."/>
            <person name="Op den Camp H."/>
            <person name="Overmann J."/>
            <person name="Amann R."/>
            <person name="Jetten M.S.M."/>
            <person name="Mascher T."/>
            <person name="Medema M.H."/>
            <person name="Devos D.P."/>
            <person name="Kaster A.-K."/>
            <person name="Ovreas L."/>
            <person name="Rohde M."/>
            <person name="Galperin M.Y."/>
            <person name="Jogler C."/>
        </authorList>
    </citation>
    <scope>NUCLEOTIDE SEQUENCE [LARGE SCALE GENOMIC DNA]</scope>
    <source>
        <strain evidence="6 7">Pr1d</strain>
    </source>
</reference>
<dbReference type="KEGG" id="bgok:Pr1d_03100"/>
<dbReference type="EMBL" id="CP042913">
    <property type="protein sequence ID" value="QEG33049.1"/>
    <property type="molecule type" value="Genomic_DNA"/>
</dbReference>
<protein>
    <recommendedName>
        <fullName evidence="2 5">Basal-body rod modification protein FlgD</fullName>
    </recommendedName>
</protein>
<dbReference type="Proteomes" id="UP000323917">
    <property type="component" value="Chromosome"/>
</dbReference>
<keyword evidence="7" id="KW-1185">Reference proteome</keyword>
<dbReference type="OrthoDB" id="280334at2"/>
<keyword evidence="3 5" id="KW-1005">Bacterial flagellum biogenesis</keyword>
<evidence type="ECO:0000256" key="1">
    <source>
        <dbReference type="ARBA" id="ARBA00010577"/>
    </source>
</evidence>
<dbReference type="AlphaFoldDB" id="A0A5B9Q5T9"/>
<dbReference type="RefSeq" id="WP_148071859.1">
    <property type="nucleotide sequence ID" value="NZ_CP042913.1"/>
</dbReference>
<comment type="similarity">
    <text evidence="1 5">Belongs to the FlgD family.</text>
</comment>
<organism evidence="6 7">
    <name type="scientific">Bythopirellula goksoeyrii</name>
    <dbReference type="NCBI Taxonomy" id="1400387"/>
    <lineage>
        <taxon>Bacteria</taxon>
        <taxon>Pseudomonadati</taxon>
        <taxon>Planctomycetota</taxon>
        <taxon>Planctomycetia</taxon>
        <taxon>Pirellulales</taxon>
        <taxon>Lacipirellulaceae</taxon>
        <taxon>Bythopirellula</taxon>
    </lineage>
</organism>
<evidence type="ECO:0000256" key="2">
    <source>
        <dbReference type="ARBA" id="ARBA00016013"/>
    </source>
</evidence>
<evidence type="ECO:0000256" key="3">
    <source>
        <dbReference type="ARBA" id="ARBA00022795"/>
    </source>
</evidence>
<sequence length="252" mass="27242">MSQVTNLNNSTGGSGASAASAINDVNLDDFLKLMITELQNQDPLNPLENDQLLAQISQIREVGATEKLTSTLDAVLLGQNITSATSLIGAEIEAISDDNQRVTGLVNRITITNGQPKLHLEEGSKVAVSDEPGELEAGKYSYRIVWEDQNGVLLGVETDEPVDVPEDEQSILVSNLPITDRPKQIYRSKADGSGPYFYVGSLNDGKTSSYLDTTRDDALSGATLTRTPQLIDQPNRSFEVSLNNVGEIRPPR</sequence>
<evidence type="ECO:0000256" key="5">
    <source>
        <dbReference type="RuleBase" id="RU362076"/>
    </source>
</evidence>